<reference evidence="1 2" key="1">
    <citation type="submission" date="2022-05" db="EMBL/GenBank/DDBJ databases">
        <title>Genome Sequencing of Bee-Associated Microbes.</title>
        <authorList>
            <person name="Dunlap C."/>
        </authorList>
    </citation>
    <scope>NUCLEOTIDE SEQUENCE [LARGE SCALE GENOMIC DNA]</scope>
    <source>
        <strain evidence="1 2">NRRL B-23120</strain>
    </source>
</reference>
<dbReference type="Proteomes" id="UP001527202">
    <property type="component" value="Unassembled WGS sequence"/>
</dbReference>
<organism evidence="1 2">
    <name type="scientific">Paenibacillus chitinolyticus</name>
    <dbReference type="NCBI Taxonomy" id="79263"/>
    <lineage>
        <taxon>Bacteria</taxon>
        <taxon>Bacillati</taxon>
        <taxon>Bacillota</taxon>
        <taxon>Bacilli</taxon>
        <taxon>Bacillales</taxon>
        <taxon>Paenibacillaceae</taxon>
        <taxon>Paenibacillus</taxon>
    </lineage>
</organism>
<name>A0ABT4F8T4_9BACL</name>
<gene>
    <name evidence="1" type="ORF">M5X16_03980</name>
</gene>
<evidence type="ECO:0000313" key="2">
    <source>
        <dbReference type="Proteomes" id="UP001527202"/>
    </source>
</evidence>
<sequence>MVRWTQLITVLIFVKVVKTRHCRPGRLILQAVRDVQTENNHAWTEDPAKFREFYAKQFRVHLGGEKLLENTTGESDFLQEGLEEIIGHYKDVYKTEHLRAIGATLSSYLSLIPAAFLHAMSHHNIALPLDPASTSIQYDGESFYLHLSGSPSTFVVPELPREERRAHLVGSLFDSYMKPVFQRLRELTGIDKHSQWSYAALTLQRSYDNWMDKASTEELKYLLREDYEYVVGGSDPAWFERSGVRDRHPLDLPFKFVPDVYNEGKTVRMKYRCCLYYKLTGTYCYTCPAITEEHRSRRAEEIISARSK</sequence>
<accession>A0ABT4F8T4</accession>
<comment type="caution">
    <text evidence="1">The sequence shown here is derived from an EMBL/GenBank/DDBJ whole genome shotgun (WGS) entry which is preliminary data.</text>
</comment>
<dbReference type="EMBL" id="JAMDMJ010000003">
    <property type="protein sequence ID" value="MCY9594933.1"/>
    <property type="molecule type" value="Genomic_DNA"/>
</dbReference>
<proteinExistence type="predicted"/>
<keyword evidence="2" id="KW-1185">Reference proteome</keyword>
<evidence type="ECO:0008006" key="3">
    <source>
        <dbReference type="Google" id="ProtNLM"/>
    </source>
</evidence>
<dbReference type="GeneID" id="95377665"/>
<dbReference type="RefSeq" id="WP_241688721.1">
    <property type="nucleotide sequence ID" value="NZ_CP026520.1"/>
</dbReference>
<protein>
    <recommendedName>
        <fullName evidence="3">Aerobactin siderophore biosynthesis IucA/IucC-like C-terminal domain-containing protein</fullName>
    </recommendedName>
</protein>
<evidence type="ECO:0000313" key="1">
    <source>
        <dbReference type="EMBL" id="MCY9594933.1"/>
    </source>
</evidence>